<organism evidence="2 3">
    <name type="scientific">Natrinema salaciae</name>
    <dbReference type="NCBI Taxonomy" id="1186196"/>
    <lineage>
        <taxon>Archaea</taxon>
        <taxon>Methanobacteriati</taxon>
        <taxon>Methanobacteriota</taxon>
        <taxon>Stenosarchaea group</taxon>
        <taxon>Halobacteria</taxon>
        <taxon>Halobacteriales</taxon>
        <taxon>Natrialbaceae</taxon>
        <taxon>Natrinema</taxon>
    </lineage>
</organism>
<reference evidence="3" key="1">
    <citation type="submission" date="2016-10" db="EMBL/GenBank/DDBJ databases">
        <authorList>
            <person name="Varghese N."/>
            <person name="Submissions S."/>
        </authorList>
    </citation>
    <scope>NUCLEOTIDE SEQUENCE [LARGE SCALE GENOMIC DNA]</scope>
    <source>
        <strain evidence="3">DSM 25055</strain>
    </source>
</reference>
<accession>A0A1H9S129</accession>
<protein>
    <submittedName>
        <fullName evidence="2">Uncharacterized protein</fullName>
    </submittedName>
</protein>
<keyword evidence="1" id="KW-0812">Transmembrane</keyword>
<keyword evidence="1" id="KW-0472">Membrane</keyword>
<evidence type="ECO:0000256" key="1">
    <source>
        <dbReference type="SAM" id="Phobius"/>
    </source>
</evidence>
<keyword evidence="1" id="KW-1133">Transmembrane helix</keyword>
<evidence type="ECO:0000313" key="2">
    <source>
        <dbReference type="EMBL" id="SER78697.1"/>
    </source>
</evidence>
<evidence type="ECO:0000313" key="3">
    <source>
        <dbReference type="Proteomes" id="UP000199114"/>
    </source>
</evidence>
<feature type="transmembrane region" description="Helical" evidence="1">
    <location>
        <begin position="12"/>
        <end position="31"/>
    </location>
</feature>
<gene>
    <name evidence="2" type="ORF">SAMN04489841_4540</name>
</gene>
<dbReference type="AlphaFoldDB" id="A0A1H9S129"/>
<keyword evidence="3" id="KW-1185">Reference proteome</keyword>
<name>A0A1H9S129_9EURY</name>
<dbReference type="RefSeq" id="WP_281246989.1">
    <property type="nucleotide sequence ID" value="NZ_FOFD01000008.1"/>
</dbReference>
<dbReference type="EMBL" id="FOFD01000008">
    <property type="protein sequence ID" value="SER78697.1"/>
    <property type="molecule type" value="Genomic_DNA"/>
</dbReference>
<proteinExistence type="predicted"/>
<dbReference type="Proteomes" id="UP000199114">
    <property type="component" value="Unassembled WGS sequence"/>
</dbReference>
<sequence>MPSDQQFESREVVAGILVVFTSIGFVASGQLNDGGVVLSWV</sequence>